<keyword evidence="3" id="KW-1185">Reference proteome</keyword>
<evidence type="ECO:0000259" key="1">
    <source>
        <dbReference type="PROSITE" id="PS50878"/>
    </source>
</evidence>
<dbReference type="AlphaFoldDB" id="A0A4R2QV38"/>
<dbReference type="InterPro" id="IPR013597">
    <property type="entry name" value="Mat_intron_G2"/>
</dbReference>
<dbReference type="EMBL" id="SLXT01000071">
    <property type="protein sequence ID" value="TCP52939.1"/>
    <property type="molecule type" value="Genomic_DNA"/>
</dbReference>
<dbReference type="CDD" id="cd01651">
    <property type="entry name" value="RT_G2_intron"/>
    <property type="match status" value="1"/>
</dbReference>
<dbReference type="RefSeq" id="WP_131921199.1">
    <property type="nucleotide sequence ID" value="NZ_JAOQNU010000073.1"/>
</dbReference>
<dbReference type="SUPFAM" id="SSF56672">
    <property type="entry name" value="DNA/RNA polymerases"/>
    <property type="match status" value="1"/>
</dbReference>
<comment type="caution">
    <text evidence="2">The sequence shown here is derived from an EMBL/GenBank/DDBJ whole genome shotgun (WGS) entry which is preliminary data.</text>
</comment>
<sequence>DALKILNYYLERRRVHYIVDADIRGFFDHVSHTWMMKFLAHRIADPKLLKLIGRFLKAGIMEKGVFKESEEGTPQGGLISPIIANVYLHYVIDLWFEKVVRRQCKGEAYMVRYADDVVAVFQYEEDAKRYYAEVIRRLAKFNLELAEEKTRIINFGRYATQYARKRGLKKPETFDFLGFTHYCSKSRKGKFRVKRKTSVKKFRASLHKIKEWIKENRHQRAGDMIDSLKIRLIGYYRYYGITDNSQALESFLFHVRQNLFKWLNRRSQRGSYNWKTFQMLLLFKPLPPPKIHVNIYDLRPDINYVL</sequence>
<dbReference type="InterPro" id="IPR051083">
    <property type="entry name" value="GrpII_Intron_Splice-Mob/Def"/>
</dbReference>
<reference evidence="2 3" key="1">
    <citation type="submission" date="2019-03" db="EMBL/GenBank/DDBJ databases">
        <title>Genomic Encyclopedia of Type Strains, Phase IV (KMG-IV): sequencing the most valuable type-strain genomes for metagenomic binning, comparative biology and taxonomic classification.</title>
        <authorList>
            <person name="Goeker M."/>
        </authorList>
    </citation>
    <scope>NUCLEOTIDE SEQUENCE [LARGE SCALE GENOMIC DNA]</scope>
    <source>
        <strain evidence="2 3">DSM 11170</strain>
    </source>
</reference>
<keyword evidence="2" id="KW-0808">Transferase</keyword>
<organism evidence="2 3">
    <name type="scientific">Heliophilum fasciatum</name>
    <dbReference type="NCBI Taxonomy" id="35700"/>
    <lineage>
        <taxon>Bacteria</taxon>
        <taxon>Bacillati</taxon>
        <taxon>Bacillota</taxon>
        <taxon>Clostridia</taxon>
        <taxon>Eubacteriales</taxon>
        <taxon>Heliobacteriaceae</taxon>
        <taxon>Heliophilum</taxon>
    </lineage>
</organism>
<proteinExistence type="predicted"/>
<dbReference type="Pfam" id="PF00078">
    <property type="entry name" value="RVT_1"/>
    <property type="match status" value="1"/>
</dbReference>
<dbReference type="PANTHER" id="PTHR34047">
    <property type="entry name" value="NUCLEAR INTRON MATURASE 1, MITOCHONDRIAL-RELATED"/>
    <property type="match status" value="1"/>
</dbReference>
<dbReference type="Proteomes" id="UP000294813">
    <property type="component" value="Unassembled WGS sequence"/>
</dbReference>
<dbReference type="PROSITE" id="PS50878">
    <property type="entry name" value="RT_POL"/>
    <property type="match status" value="1"/>
</dbReference>
<protein>
    <submittedName>
        <fullName evidence="2">Group II intron reverse transcriptase/maturase</fullName>
    </submittedName>
</protein>
<accession>A0A4R2QV38</accession>
<keyword evidence="2" id="KW-0548">Nucleotidyltransferase</keyword>
<evidence type="ECO:0000313" key="2">
    <source>
        <dbReference type="EMBL" id="TCP52939.1"/>
    </source>
</evidence>
<gene>
    <name evidence="2" type="ORF">EDD73_1711</name>
</gene>
<keyword evidence="2" id="KW-0695">RNA-directed DNA polymerase</keyword>
<dbReference type="InterPro" id="IPR000477">
    <property type="entry name" value="RT_dom"/>
</dbReference>
<feature type="non-terminal residue" evidence="2">
    <location>
        <position position="1"/>
    </location>
</feature>
<feature type="domain" description="Reverse transcriptase" evidence="1">
    <location>
        <begin position="1"/>
        <end position="181"/>
    </location>
</feature>
<dbReference type="GO" id="GO:0003964">
    <property type="term" value="F:RNA-directed DNA polymerase activity"/>
    <property type="evidence" value="ECO:0007669"/>
    <property type="project" value="UniProtKB-KW"/>
</dbReference>
<dbReference type="InterPro" id="IPR043502">
    <property type="entry name" value="DNA/RNA_pol_sf"/>
</dbReference>
<evidence type="ECO:0000313" key="3">
    <source>
        <dbReference type="Proteomes" id="UP000294813"/>
    </source>
</evidence>
<dbReference type="PANTHER" id="PTHR34047:SF8">
    <property type="entry name" value="PROTEIN YKFC"/>
    <property type="match status" value="1"/>
</dbReference>
<dbReference type="Pfam" id="PF08388">
    <property type="entry name" value="GIIM"/>
    <property type="match status" value="1"/>
</dbReference>
<dbReference type="OrthoDB" id="9793236at2"/>
<name>A0A4R2QV38_9FIRM</name>